<dbReference type="Proteomes" id="UP000483078">
    <property type="component" value="Unassembled WGS sequence"/>
</dbReference>
<dbReference type="Pfam" id="PF01751">
    <property type="entry name" value="Toprim"/>
    <property type="match status" value="1"/>
</dbReference>
<dbReference type="FunFam" id="3.30.565.10:FF:000002">
    <property type="entry name" value="DNA gyrase subunit B"/>
    <property type="match status" value="1"/>
</dbReference>
<evidence type="ECO:0000256" key="9">
    <source>
        <dbReference type="ARBA" id="ARBA00023125"/>
    </source>
</evidence>
<evidence type="ECO:0000256" key="8">
    <source>
        <dbReference type="ARBA" id="ARBA00023029"/>
    </source>
</evidence>
<feature type="binding site" evidence="11">
    <location>
        <begin position="123"/>
        <end position="129"/>
    </location>
    <ligand>
        <name>ATP</name>
        <dbReference type="ChEBI" id="CHEBI:30616"/>
    </ligand>
</feature>
<keyword evidence="7" id="KW-0460">Magnesium</keyword>
<dbReference type="PRINTS" id="PR01098">
    <property type="entry name" value="TOPISMRASE4B"/>
</dbReference>
<dbReference type="InterPro" id="IPR013760">
    <property type="entry name" value="Topo_IIA-like_dom_sf"/>
</dbReference>
<dbReference type="InterPro" id="IPR005737">
    <property type="entry name" value="TopoIV_B_Gneg"/>
</dbReference>
<feature type="domain" description="Toprim" evidence="12">
    <location>
        <begin position="433"/>
        <end position="547"/>
    </location>
</feature>
<keyword evidence="8 11" id="KW-0799">Topoisomerase</keyword>
<dbReference type="CDD" id="cd00822">
    <property type="entry name" value="TopoII_Trans_DNA_gyrase"/>
    <property type="match status" value="1"/>
</dbReference>
<feature type="binding site" evidence="11">
    <location>
        <position position="54"/>
    </location>
    <ligand>
        <name>ATP</name>
        <dbReference type="ChEBI" id="CHEBI:30616"/>
    </ligand>
</feature>
<comment type="cofactor">
    <cofactor evidence="2">
        <name>Mg(2+)</name>
        <dbReference type="ChEBI" id="CHEBI:18420"/>
    </cofactor>
</comment>
<dbReference type="Gene3D" id="3.30.230.10">
    <property type="match status" value="1"/>
</dbReference>
<dbReference type="InterPro" id="IPR018522">
    <property type="entry name" value="TopoIIA_CS"/>
</dbReference>
<comment type="caution">
    <text evidence="13">The sequence shown here is derived from an EMBL/GenBank/DDBJ whole genome shotgun (WGS) entry which is preliminary data.</text>
</comment>
<dbReference type="GO" id="GO:0007059">
    <property type="term" value="P:chromosome segregation"/>
    <property type="evidence" value="ECO:0007669"/>
    <property type="project" value="UniProtKB-UniRule"/>
</dbReference>
<evidence type="ECO:0000313" key="13">
    <source>
        <dbReference type="EMBL" id="MTJ04082.1"/>
    </source>
</evidence>
<feature type="site" description="Interaction with DNA" evidence="11">
    <location>
        <position position="467"/>
    </location>
</feature>
<dbReference type="SMART" id="SM00387">
    <property type="entry name" value="HATPase_c"/>
    <property type="match status" value="1"/>
</dbReference>
<keyword evidence="6 11" id="KW-0067">ATP-binding</keyword>
<reference evidence="13 14" key="1">
    <citation type="submission" date="2019-06" db="EMBL/GenBank/DDBJ databases">
        <title>Enrichment of Autotrophic Halophilic Microorganisms from Red Sea Brine Pool Using Microbial Electrosynthesis System.</title>
        <authorList>
            <person name="Alqahtani M.F."/>
            <person name="Bajracharya S."/>
            <person name="Katuri K.P."/>
            <person name="Ali M."/>
            <person name="Saikaly P.E."/>
        </authorList>
    </citation>
    <scope>NUCLEOTIDE SEQUENCE [LARGE SCALE GENOMIC DNA]</scope>
    <source>
        <strain evidence="13">MES6</strain>
    </source>
</reference>
<evidence type="ECO:0000256" key="7">
    <source>
        <dbReference type="ARBA" id="ARBA00022842"/>
    </source>
</evidence>
<dbReference type="InterPro" id="IPR006171">
    <property type="entry name" value="TOPRIM_dom"/>
</dbReference>
<dbReference type="CDD" id="cd16928">
    <property type="entry name" value="HATPase_GyrB-like"/>
    <property type="match status" value="1"/>
</dbReference>
<dbReference type="GO" id="GO:0006265">
    <property type="term" value="P:DNA topological change"/>
    <property type="evidence" value="ECO:0007669"/>
    <property type="project" value="UniProtKB-UniRule"/>
</dbReference>
<dbReference type="InterPro" id="IPR014721">
    <property type="entry name" value="Ribsml_uS5_D2-typ_fold_subgr"/>
</dbReference>
<dbReference type="NCBIfam" id="TIGR01055">
    <property type="entry name" value="parE_Gneg"/>
    <property type="match status" value="1"/>
</dbReference>
<dbReference type="GO" id="GO:0046872">
    <property type="term" value="F:metal ion binding"/>
    <property type="evidence" value="ECO:0007669"/>
    <property type="project" value="UniProtKB-KW"/>
</dbReference>
<keyword evidence="5 11" id="KW-0547">Nucleotide-binding</keyword>
<evidence type="ECO:0000313" key="14">
    <source>
        <dbReference type="Proteomes" id="UP000483078"/>
    </source>
</evidence>
<organism evidence="13 14">
    <name type="scientific">Sediminimonas qiaohouensis</name>
    <dbReference type="NCBI Taxonomy" id="552061"/>
    <lineage>
        <taxon>Bacteria</taxon>
        <taxon>Pseudomonadati</taxon>
        <taxon>Pseudomonadota</taxon>
        <taxon>Alphaproteobacteria</taxon>
        <taxon>Rhodobacterales</taxon>
        <taxon>Roseobacteraceae</taxon>
        <taxon>Sediminimonas</taxon>
    </lineage>
</organism>
<dbReference type="Pfam" id="PF00204">
    <property type="entry name" value="DNA_gyraseB"/>
    <property type="match status" value="1"/>
</dbReference>
<dbReference type="GO" id="GO:0005694">
    <property type="term" value="C:chromosome"/>
    <property type="evidence" value="ECO:0007669"/>
    <property type="project" value="InterPro"/>
</dbReference>
<dbReference type="Pfam" id="PF02518">
    <property type="entry name" value="HATPase_c"/>
    <property type="match status" value="1"/>
</dbReference>
<dbReference type="InterPro" id="IPR020568">
    <property type="entry name" value="Ribosomal_Su5_D2-typ_SF"/>
</dbReference>
<dbReference type="Gene3D" id="3.30.565.10">
    <property type="entry name" value="Histidine kinase-like ATPase, C-terminal domain"/>
    <property type="match status" value="1"/>
</dbReference>
<dbReference type="GO" id="GO:0005524">
    <property type="term" value="F:ATP binding"/>
    <property type="evidence" value="ECO:0007669"/>
    <property type="project" value="UniProtKB-UniRule"/>
</dbReference>
<proteinExistence type="inferred from homology"/>
<evidence type="ECO:0000256" key="4">
    <source>
        <dbReference type="ARBA" id="ARBA00022723"/>
    </source>
</evidence>
<evidence type="ECO:0000259" key="12">
    <source>
        <dbReference type="PROSITE" id="PS50880"/>
    </source>
</evidence>
<dbReference type="PROSITE" id="PS50880">
    <property type="entry name" value="TOPRIM"/>
    <property type="match status" value="1"/>
</dbReference>
<protein>
    <recommendedName>
        <fullName evidence="11">DNA topoisomerase 4 subunit B</fullName>
        <ecNumber evidence="11">5.6.2.2</ecNumber>
    </recommendedName>
    <alternativeName>
        <fullName evidence="11">Topoisomerase IV subunit B</fullName>
    </alternativeName>
</protein>
<feature type="site" description="Interaction with DNA" evidence="11">
    <location>
        <position position="519"/>
    </location>
</feature>
<comment type="similarity">
    <text evidence="3">Belongs to the type II topoisomerase GyrB family.</text>
</comment>
<evidence type="ECO:0000256" key="3">
    <source>
        <dbReference type="ARBA" id="ARBA00010708"/>
    </source>
</evidence>
<dbReference type="PROSITE" id="PS00177">
    <property type="entry name" value="TOPOISOMERASE_II"/>
    <property type="match status" value="1"/>
</dbReference>
<dbReference type="EMBL" id="VENJ01000006">
    <property type="protein sequence ID" value="MTJ04082.1"/>
    <property type="molecule type" value="Genomic_DNA"/>
</dbReference>
<feature type="binding site" evidence="11">
    <location>
        <position position="353"/>
    </location>
    <ligand>
        <name>ATP</name>
        <dbReference type="ChEBI" id="CHEBI:30616"/>
    </ligand>
</feature>
<dbReference type="FunFam" id="3.40.50.670:FF:000001">
    <property type="entry name" value="DNA topoisomerase 2"/>
    <property type="match status" value="1"/>
</dbReference>
<feature type="site" description="Interaction with DNA" evidence="11">
    <location>
        <position position="636"/>
    </location>
</feature>
<dbReference type="SUPFAM" id="SSF55874">
    <property type="entry name" value="ATPase domain of HSP90 chaperone/DNA topoisomerase II/histidine kinase"/>
    <property type="match status" value="1"/>
</dbReference>
<accession>A0A7C9LMK5</accession>
<gene>
    <name evidence="11 13" type="primary">parE</name>
    <name evidence="13" type="ORF">FH759_05225</name>
</gene>
<dbReference type="InterPro" id="IPR001241">
    <property type="entry name" value="Topo_IIA"/>
</dbReference>
<feature type="binding site" evidence="11">
    <location>
        <position position="81"/>
    </location>
    <ligand>
        <name>ATP</name>
        <dbReference type="ChEBI" id="CHEBI:30616"/>
    </ligand>
</feature>
<keyword evidence="9 11" id="KW-0238">DNA-binding</keyword>
<dbReference type="InterPro" id="IPR002288">
    <property type="entry name" value="DNA_gyrase_B_C"/>
</dbReference>
<dbReference type="AlphaFoldDB" id="A0A7C9LMK5"/>
<evidence type="ECO:0000256" key="1">
    <source>
        <dbReference type="ARBA" id="ARBA00000185"/>
    </source>
</evidence>
<comment type="catalytic activity">
    <reaction evidence="1 11">
        <text>ATP-dependent breakage, passage and rejoining of double-stranded DNA.</text>
        <dbReference type="EC" id="5.6.2.2"/>
    </reaction>
</comment>
<comment type="subunit">
    <text evidence="11">Heterotetramer composed of ParC and ParE.</text>
</comment>
<dbReference type="RefSeq" id="WP_026756846.1">
    <property type="nucleotide sequence ID" value="NZ_VENJ01000006.1"/>
</dbReference>
<evidence type="ECO:0000256" key="5">
    <source>
        <dbReference type="ARBA" id="ARBA00022741"/>
    </source>
</evidence>
<evidence type="ECO:0000256" key="11">
    <source>
        <dbReference type="HAMAP-Rule" id="MF_00938"/>
    </source>
</evidence>
<name>A0A7C9LMK5_9RHOB</name>
<evidence type="ECO:0000256" key="10">
    <source>
        <dbReference type="ARBA" id="ARBA00023235"/>
    </source>
</evidence>
<dbReference type="GO" id="GO:0003677">
    <property type="term" value="F:DNA binding"/>
    <property type="evidence" value="ECO:0007669"/>
    <property type="project" value="UniProtKB-UniRule"/>
</dbReference>
<dbReference type="Gene3D" id="3.40.50.670">
    <property type="match status" value="1"/>
</dbReference>
<dbReference type="EC" id="5.6.2.2" evidence="11"/>
<dbReference type="InterPro" id="IPR003594">
    <property type="entry name" value="HATPase_dom"/>
</dbReference>
<dbReference type="InterPro" id="IPR013759">
    <property type="entry name" value="Topo_IIA_B_C"/>
</dbReference>
<dbReference type="PRINTS" id="PR00418">
    <property type="entry name" value="TPI2FAMILY"/>
</dbReference>
<dbReference type="InterPro" id="IPR036890">
    <property type="entry name" value="HATPase_C_sf"/>
</dbReference>
<dbReference type="SUPFAM" id="SSF54211">
    <property type="entry name" value="Ribosomal protein S5 domain 2-like"/>
    <property type="match status" value="1"/>
</dbReference>
<comment type="similarity">
    <text evidence="11">Belongs to the type II topoisomerase family. ParE type 1 subfamily.</text>
</comment>
<comment type="function">
    <text evidence="11">Topoisomerase IV is essential for chromosome segregation. It relaxes supercoiled DNA. Performs the decatenation events required during the replication of a circular DNA molecule.</text>
</comment>
<dbReference type="PANTHER" id="PTHR45866">
    <property type="entry name" value="DNA GYRASE/TOPOISOMERASE SUBUNIT B"/>
    <property type="match status" value="1"/>
</dbReference>
<dbReference type="SUPFAM" id="SSF56719">
    <property type="entry name" value="Type II DNA topoisomerase"/>
    <property type="match status" value="1"/>
</dbReference>
<dbReference type="SMART" id="SM00433">
    <property type="entry name" value="TOP2c"/>
    <property type="match status" value="1"/>
</dbReference>
<evidence type="ECO:0000256" key="6">
    <source>
        <dbReference type="ARBA" id="ARBA00022840"/>
    </source>
</evidence>
<sequence length="652" mass="71549">MADDLLSAQDSGDYNASSIEVLEGLEPVRKRPGMYIGGTDERALHHLVAEVLDNSMDEAVAGHANRIEVELHDDYSITIRDNGRGIPIDPHPKFPEKSALEVILCTLHAGGKFSGKSYQTSGGLHGVGASVVNALSDSMVVQVARNKELWEQRFSRGIPLGPIDKVGAAPNRRGSTVTFHPDAEIFGSHKFKPAWLFRSIRSKAYLFSGVEIRWKSAIDDGETPTEATFHFPGGLADYLAETLGEAATYADAPFAGTVDFNEKFGRPGKVEWAINWTPARDGFIQSYCNTVPTREGGTHESGFWAAILKGIRAYGERLGNKKAAQITREDLAAGGCALVSCFVREPEFVGQTKDRLATAEAAKLVENAVRDHFDNWLASDTKSAGAILDYLVLRAEERQRRRAEKETSRKSATRKLRLPGKLVDCTATNRAGTELFIVEGDSAGGSAKMARDRKTQALLPLRGKILNVLGAASSKLGSNQEINDLCQALGVGLGTKFRIDDLRYDRIIIMTDADVDGAHIASLLMTFFFTQMRPLIDSGHLYLACPPLYRLTQGARRVYALDEAEKDALLEKGLGGKGKIDVSRFKGLGEMDAKDLKETTMNEASRKLIRVTIDEDEPGQTGDLVERLMGKKPELRFQYIQENARFVEELDV</sequence>
<evidence type="ECO:0000256" key="2">
    <source>
        <dbReference type="ARBA" id="ARBA00001946"/>
    </source>
</evidence>
<dbReference type="InterPro" id="IPR013506">
    <property type="entry name" value="Topo_IIA_bsu_dom2"/>
</dbReference>
<keyword evidence="4" id="KW-0479">Metal-binding</keyword>
<dbReference type="Pfam" id="PF00986">
    <property type="entry name" value="DNA_gyraseB_C"/>
    <property type="match status" value="1"/>
</dbReference>
<keyword evidence="10 11" id="KW-0413">Isomerase</keyword>
<dbReference type="HAMAP" id="MF_00938">
    <property type="entry name" value="ParE_type1"/>
    <property type="match status" value="1"/>
</dbReference>
<dbReference type="GO" id="GO:0003918">
    <property type="term" value="F:DNA topoisomerase type II (double strand cut, ATP-hydrolyzing) activity"/>
    <property type="evidence" value="ECO:0007669"/>
    <property type="project" value="UniProtKB-UniRule"/>
</dbReference>
<dbReference type="PANTHER" id="PTHR45866:SF1">
    <property type="entry name" value="DNA GYRASE SUBUNIT B, MITOCHONDRIAL"/>
    <property type="match status" value="1"/>
</dbReference>
<feature type="binding site" evidence="11">
    <location>
        <position position="14"/>
    </location>
    <ligand>
        <name>ATP</name>
        <dbReference type="ChEBI" id="CHEBI:30616"/>
    </ligand>
</feature>